<keyword evidence="2" id="KW-0472">Membrane</keyword>
<keyword evidence="4" id="KW-1185">Reference proteome</keyword>
<feature type="compositionally biased region" description="Basic and acidic residues" evidence="1">
    <location>
        <begin position="1"/>
        <end position="11"/>
    </location>
</feature>
<accession>A0A7Y0ES63</accession>
<dbReference type="AlphaFoldDB" id="A0A7Y0ES63"/>
<feature type="transmembrane region" description="Helical" evidence="2">
    <location>
        <begin position="211"/>
        <end position="232"/>
    </location>
</feature>
<keyword evidence="3" id="KW-0418">Kinase</keyword>
<organism evidence="3 4">
    <name type="scientific">Bifidobacterium erythrocebi</name>
    <dbReference type="NCBI Taxonomy" id="2675325"/>
    <lineage>
        <taxon>Bacteria</taxon>
        <taxon>Bacillati</taxon>
        <taxon>Actinomycetota</taxon>
        <taxon>Actinomycetes</taxon>
        <taxon>Bifidobacteriales</taxon>
        <taxon>Bifidobacteriaceae</taxon>
        <taxon>Bifidobacterium</taxon>
    </lineage>
</organism>
<dbReference type="GO" id="GO:0016301">
    <property type="term" value="F:kinase activity"/>
    <property type="evidence" value="ECO:0007669"/>
    <property type="project" value="UniProtKB-KW"/>
</dbReference>
<dbReference type="Proteomes" id="UP000529710">
    <property type="component" value="Unassembled WGS sequence"/>
</dbReference>
<feature type="transmembrane region" description="Helical" evidence="2">
    <location>
        <begin position="124"/>
        <end position="143"/>
    </location>
</feature>
<comment type="caution">
    <text evidence="3">The sequence shown here is derived from an EMBL/GenBank/DDBJ whole genome shotgun (WGS) entry which is preliminary data.</text>
</comment>
<keyword evidence="3" id="KW-0808">Transferase</keyword>
<reference evidence="3 4" key="1">
    <citation type="submission" date="2020-02" db="EMBL/GenBank/DDBJ databases">
        <title>Characterization of phylogenetic diversity of novel bifidobacterial species isolated in Czech ZOOs.</title>
        <authorList>
            <person name="Lugli G.A."/>
            <person name="Vera N.B."/>
            <person name="Ventura M."/>
        </authorList>
    </citation>
    <scope>NUCLEOTIDE SEQUENCE [LARGE SCALE GENOMIC DNA]</scope>
    <source>
        <strain evidence="3 4">DSM 109960</strain>
    </source>
</reference>
<feature type="transmembrane region" description="Helical" evidence="2">
    <location>
        <begin position="238"/>
        <end position="257"/>
    </location>
</feature>
<evidence type="ECO:0000313" key="3">
    <source>
        <dbReference type="EMBL" id="NMM95440.1"/>
    </source>
</evidence>
<proteinExistence type="predicted"/>
<evidence type="ECO:0000256" key="2">
    <source>
        <dbReference type="SAM" id="Phobius"/>
    </source>
</evidence>
<gene>
    <name evidence="3" type="ORF">G1C98_0176</name>
</gene>
<feature type="region of interest" description="Disordered" evidence="1">
    <location>
        <begin position="1"/>
        <end position="24"/>
    </location>
</feature>
<keyword evidence="2" id="KW-0812">Transmembrane</keyword>
<evidence type="ECO:0000256" key="1">
    <source>
        <dbReference type="SAM" id="MobiDB-lite"/>
    </source>
</evidence>
<name>A0A7Y0ES63_9BIFI</name>
<keyword evidence="2" id="KW-1133">Transmembrane helix</keyword>
<sequence>MDRGVLCDSSKRNSHNSTGPNHRKSHWKWRSCVVDGKEHGIHATFRQGIADHRQLCKRIHHFRHRPATQRQRSIGENICTASFRETSCSQSRRSCCDVCEKWLDITMKLSQHIMSLAKTAHKPYLAGSVICICFFLLELTAWANISLWSWLYLTPYCIALLLLAWFPMPASMAILATHIACALIPAICDGPSTLYGTWLACGILAFEVRRFAFAIAGPMLCALALPLGYWTGGIDYNPSIPVLACSYIGAFFVGFAIRWKIQTERRKTDLTIAQEQVRRQQERLRETHILHDSIAGSMTYAILLCRKEESVKSNDALAQIEQVLTQALHELRTQIINPMANDLETGNETDKRNDLDLFQQRIESQCNRLRTLGFAGMPIIRGDLNVIDKAELPLLQTACTEILNNIAKHGKPGPFAFILSVEAGSAESGEAHIFASNPYSAAMDSESKNHYGIALIQKFVRQRNGTMTINSENEEWSLSLTIPLTHQANQTSRQRYSR</sequence>
<protein>
    <submittedName>
        <fullName evidence="3">Sensory Transduction Protein Kinase</fullName>
    </submittedName>
</protein>
<evidence type="ECO:0000313" key="4">
    <source>
        <dbReference type="Proteomes" id="UP000529710"/>
    </source>
</evidence>
<dbReference type="Gene3D" id="3.30.565.10">
    <property type="entry name" value="Histidine kinase-like ATPase, C-terminal domain"/>
    <property type="match status" value="1"/>
</dbReference>
<dbReference type="EMBL" id="JAAIIF010000003">
    <property type="protein sequence ID" value="NMM95440.1"/>
    <property type="molecule type" value="Genomic_DNA"/>
</dbReference>
<dbReference type="InterPro" id="IPR036890">
    <property type="entry name" value="HATPase_C_sf"/>
</dbReference>